<dbReference type="Proteomes" id="UP000799441">
    <property type="component" value="Unassembled WGS sequence"/>
</dbReference>
<keyword evidence="1" id="KW-0732">Signal</keyword>
<feature type="chain" id="PRO_5040223369" evidence="1">
    <location>
        <begin position="22"/>
        <end position="187"/>
    </location>
</feature>
<proteinExistence type="predicted"/>
<reference evidence="2" key="1">
    <citation type="journal article" date="2020" name="Stud. Mycol.">
        <title>101 Dothideomycetes genomes: a test case for predicting lifestyles and emergence of pathogens.</title>
        <authorList>
            <person name="Haridas S."/>
            <person name="Albert R."/>
            <person name="Binder M."/>
            <person name="Bloem J."/>
            <person name="Labutti K."/>
            <person name="Salamov A."/>
            <person name="Andreopoulos B."/>
            <person name="Baker S."/>
            <person name="Barry K."/>
            <person name="Bills G."/>
            <person name="Bluhm B."/>
            <person name="Cannon C."/>
            <person name="Castanera R."/>
            <person name="Culley D."/>
            <person name="Daum C."/>
            <person name="Ezra D."/>
            <person name="Gonzalez J."/>
            <person name="Henrissat B."/>
            <person name="Kuo A."/>
            <person name="Liang C."/>
            <person name="Lipzen A."/>
            <person name="Lutzoni F."/>
            <person name="Magnuson J."/>
            <person name="Mondo S."/>
            <person name="Nolan M."/>
            <person name="Ohm R."/>
            <person name="Pangilinan J."/>
            <person name="Park H.-J."/>
            <person name="Ramirez L."/>
            <person name="Alfaro M."/>
            <person name="Sun H."/>
            <person name="Tritt A."/>
            <person name="Yoshinaga Y."/>
            <person name="Zwiers L.-H."/>
            <person name="Turgeon B."/>
            <person name="Goodwin S."/>
            <person name="Spatafora J."/>
            <person name="Crous P."/>
            <person name="Grigoriev I."/>
        </authorList>
    </citation>
    <scope>NUCLEOTIDE SEQUENCE</scope>
    <source>
        <strain evidence="2">CBS 116435</strain>
    </source>
</reference>
<dbReference type="EMBL" id="MU003767">
    <property type="protein sequence ID" value="KAF2725685.1"/>
    <property type="molecule type" value="Genomic_DNA"/>
</dbReference>
<keyword evidence="2" id="KW-0378">Hydrolase</keyword>
<keyword evidence="3" id="KW-1185">Reference proteome</keyword>
<protein>
    <submittedName>
        <fullName evidence="2">Glycoside hydrolase family 79 protein</fullName>
    </submittedName>
</protein>
<dbReference type="InterPro" id="IPR052974">
    <property type="entry name" value="GH79_Enzymes"/>
</dbReference>
<evidence type="ECO:0000313" key="2">
    <source>
        <dbReference type="EMBL" id="KAF2725685.1"/>
    </source>
</evidence>
<dbReference type="PANTHER" id="PTHR36183:SF2">
    <property type="entry name" value="BETA-GLUCURONIDASE C-TERMINAL DOMAIN-CONTAINING PROTEIN"/>
    <property type="match status" value="1"/>
</dbReference>
<organism evidence="2 3">
    <name type="scientific">Polychaeton citri CBS 116435</name>
    <dbReference type="NCBI Taxonomy" id="1314669"/>
    <lineage>
        <taxon>Eukaryota</taxon>
        <taxon>Fungi</taxon>
        <taxon>Dikarya</taxon>
        <taxon>Ascomycota</taxon>
        <taxon>Pezizomycotina</taxon>
        <taxon>Dothideomycetes</taxon>
        <taxon>Dothideomycetidae</taxon>
        <taxon>Capnodiales</taxon>
        <taxon>Capnodiaceae</taxon>
        <taxon>Polychaeton</taxon>
    </lineage>
</organism>
<name>A0A9P4UV10_9PEZI</name>
<evidence type="ECO:0000313" key="3">
    <source>
        <dbReference type="Proteomes" id="UP000799441"/>
    </source>
</evidence>
<evidence type="ECO:0000256" key="1">
    <source>
        <dbReference type="SAM" id="SignalP"/>
    </source>
</evidence>
<dbReference type="PANTHER" id="PTHR36183">
    <property type="entry name" value="BETA-GLUCURONIDASE"/>
    <property type="match status" value="1"/>
</dbReference>
<feature type="signal peptide" evidence="1">
    <location>
        <begin position="1"/>
        <end position="21"/>
    </location>
</feature>
<dbReference type="OrthoDB" id="2831684at2759"/>
<dbReference type="Gene3D" id="3.20.20.80">
    <property type="entry name" value="Glycosidases"/>
    <property type="match status" value="1"/>
</dbReference>
<sequence>MLVNSFGIFLTLVAAARLIAAQNSVTVHVPSAVPTDAAGPIDPAFVGLAFEQTDFYWYAFNSETGGPNTFSQNLVNSISKRTQSTPILRVGGTTGDKGSFNASLDLPVPRKSFGNTTVPNLRCKSAEECLQLGPSYFDAFKQFEGVKYMFMVPQMPPRLSNALKWTKAGLDAIGDKLEVVEIGNEPD</sequence>
<feature type="non-terminal residue" evidence="2">
    <location>
        <position position="187"/>
    </location>
</feature>
<comment type="caution">
    <text evidence="2">The sequence shown here is derived from an EMBL/GenBank/DDBJ whole genome shotgun (WGS) entry which is preliminary data.</text>
</comment>
<dbReference type="GO" id="GO:0016787">
    <property type="term" value="F:hydrolase activity"/>
    <property type="evidence" value="ECO:0007669"/>
    <property type="project" value="UniProtKB-KW"/>
</dbReference>
<dbReference type="AlphaFoldDB" id="A0A9P4UV10"/>
<gene>
    <name evidence="2" type="ORF">K431DRAFT_215742</name>
</gene>
<accession>A0A9P4UV10</accession>